<dbReference type="KEGG" id="yen:YE3537"/>
<evidence type="ECO:0000256" key="5">
    <source>
        <dbReference type="SAM" id="MobiDB-lite"/>
    </source>
</evidence>
<keyword evidence="6" id="KW-0812">Transmembrane</keyword>
<evidence type="ECO:0000313" key="8">
    <source>
        <dbReference type="EMBL" id="CAL13559.1"/>
    </source>
</evidence>
<accession>A1JQ86</accession>
<dbReference type="eggNOG" id="ENOG502ZBCB">
    <property type="taxonomic scope" value="Bacteria"/>
</dbReference>
<evidence type="ECO:0000256" key="6">
    <source>
        <dbReference type="SAM" id="Phobius"/>
    </source>
</evidence>
<feature type="transmembrane region" description="Helical" evidence="6">
    <location>
        <begin position="419"/>
        <end position="437"/>
    </location>
</feature>
<comment type="similarity">
    <text evidence="4">Belongs to the SctE/SipB/YopB family.</text>
</comment>
<feature type="region of interest" description="Disordered" evidence="5">
    <location>
        <begin position="364"/>
        <end position="384"/>
    </location>
</feature>
<feature type="compositionally biased region" description="Basic and acidic residues" evidence="5">
    <location>
        <begin position="365"/>
        <end position="384"/>
    </location>
</feature>
<feature type="domain" description="Translocator protein BipB-like C-terminal" evidence="7">
    <location>
        <begin position="335"/>
        <end position="673"/>
    </location>
</feature>
<evidence type="ECO:0000259" key="7">
    <source>
        <dbReference type="Pfam" id="PF04888"/>
    </source>
</evidence>
<feature type="region of interest" description="Disordered" evidence="5">
    <location>
        <begin position="72"/>
        <end position="105"/>
    </location>
</feature>
<sequence>MVDIKAGSDRINNILTFTQGANFNQIRDDSTKNLFDVSLGDAVQELASMEQEKHHRVKGAPRLVMPKMTLAQAKSEAAANQPSAEEAAGASISARHGANSEATSQTSGFNAAASLMGSLATVRQIVSDSSLSSLRGRLQMINIESSVQRERAENLLSAFENSTNELQQSSNEVTKCQLAWQQSVTTVKGLTGQQLELQSSLNTNQQKLTTTQQQLAKTTAELKVISPPQDLAQLKQHELLTDKVSGLSIRLSALQVEQQQLSTNLTKLKGTLTKAQLNSTQLENAYKQVLNQATEIAILADQDRIAINEFIESSVTTPKIDGERWVNQLAILALLTAELRMVMGKDAIKDMEKKQEVLETISAASRRDSEKKAKEAEAAQRKADEASKTASCTSKIFSYIMLAVSVVATIATLGTAAPLTLAIAAVGIALTVTDIVLEETGQGSLMQMLAAEISTGISNMLMTFGMSAEKAKEIGNIVGMVLAAVAFLAISLFSMSSFFKNAGQMISNLAKNGSKLVGNLMKSAVKALPTDLLNSMGKVGTKATNLSKSLAQIADKTDDVVHVADKAASVGKTASVTARKIEMGMNGTNMVLGVTNAAVSGGLNLQVGTNTRDMKEMMAGLMHNNAMMQFIEDLLKSLIASVAKNYDQLNEMFNSMLTALDQSGTAKANIIKSSFA</sequence>
<evidence type="ECO:0000256" key="2">
    <source>
        <dbReference type="ARBA" id="ARBA00022870"/>
    </source>
</evidence>
<gene>
    <name evidence="8" type="primary">yspB</name>
    <name evidence="8" type="ordered locus">YE3537</name>
</gene>
<evidence type="ECO:0000256" key="4">
    <source>
        <dbReference type="ARBA" id="ARBA00035640"/>
    </source>
</evidence>
<feature type="transmembrane region" description="Helical" evidence="6">
    <location>
        <begin position="474"/>
        <end position="495"/>
    </location>
</feature>
<feature type="transmembrane region" description="Helical" evidence="6">
    <location>
        <begin position="449"/>
        <end position="468"/>
    </location>
</feature>
<dbReference type="Proteomes" id="UP000000642">
    <property type="component" value="Chromosome"/>
</dbReference>
<dbReference type="RefSeq" id="WP_011817128.1">
    <property type="nucleotide sequence ID" value="NC_008800.1"/>
</dbReference>
<feature type="compositionally biased region" description="Low complexity" evidence="5">
    <location>
        <begin position="76"/>
        <end position="94"/>
    </location>
</feature>
<dbReference type="GO" id="GO:0033644">
    <property type="term" value="C:host cell membrane"/>
    <property type="evidence" value="ECO:0007669"/>
    <property type="project" value="UniProtKB-SubCell"/>
</dbReference>
<dbReference type="EMBL" id="AM286415">
    <property type="protein sequence ID" value="CAL13559.1"/>
    <property type="molecule type" value="Genomic_DNA"/>
</dbReference>
<evidence type="ECO:0000313" key="9">
    <source>
        <dbReference type="Proteomes" id="UP000000642"/>
    </source>
</evidence>
<dbReference type="OrthoDB" id="6454997at2"/>
<dbReference type="Pfam" id="PF04888">
    <property type="entry name" value="SseC"/>
    <property type="match status" value="1"/>
</dbReference>
<comment type="subcellular location">
    <subcellularLocation>
        <location evidence="1">Host membrane</location>
        <topology evidence="1">Multi-pass membrane protein</topology>
    </subcellularLocation>
</comment>
<keyword evidence="6" id="KW-0472">Membrane</keyword>
<keyword evidence="3" id="KW-0843">Virulence</keyword>
<protein>
    <submittedName>
        <fullName evidence="8">Type III secretion system effector protein</fullName>
    </submittedName>
</protein>
<dbReference type="PATRIC" id="fig|393305.7.peg.3756"/>
<dbReference type="AlphaFoldDB" id="A1JQ86"/>
<dbReference type="HOGENOM" id="CLU_027943_0_0_6"/>
<dbReference type="InterPro" id="IPR006972">
    <property type="entry name" value="BipB-like_C"/>
</dbReference>
<evidence type="ECO:0000256" key="3">
    <source>
        <dbReference type="ARBA" id="ARBA00023026"/>
    </source>
</evidence>
<evidence type="ECO:0000256" key="1">
    <source>
        <dbReference type="ARBA" id="ARBA00004301"/>
    </source>
</evidence>
<organism evidence="8 9">
    <name type="scientific">Yersinia enterocolitica serotype O:8 / biotype 1B (strain NCTC 13174 / 8081)</name>
    <dbReference type="NCBI Taxonomy" id="393305"/>
    <lineage>
        <taxon>Bacteria</taxon>
        <taxon>Pseudomonadati</taxon>
        <taxon>Pseudomonadota</taxon>
        <taxon>Gammaproteobacteria</taxon>
        <taxon>Enterobacterales</taxon>
        <taxon>Yersiniaceae</taxon>
        <taxon>Yersinia</taxon>
    </lineage>
</organism>
<proteinExistence type="inferred from homology"/>
<name>A1JQ86_YERE8</name>
<keyword evidence="6" id="KW-1133">Transmembrane helix</keyword>
<reference evidence="8 9" key="1">
    <citation type="journal article" date="2006" name="PLoS Genet.">
        <title>The complete genome sequence and comparative genome analysis of the high pathogenicity Yersinia enterocolitica strain 8081.</title>
        <authorList>
            <person name="Thomson N.R."/>
            <person name="Howard S."/>
            <person name="Wren B.W."/>
            <person name="Holden M.T.G."/>
            <person name="Crossman L."/>
            <person name="Challis G.L."/>
            <person name="Churcher C."/>
            <person name="Mungall K."/>
            <person name="Brooks K."/>
            <person name="Chillingworth T."/>
            <person name="Feltwell T."/>
            <person name="Abdellah Z."/>
            <person name="Hauser H."/>
            <person name="Jagels K."/>
            <person name="Maddison M."/>
            <person name="Moule S."/>
            <person name="Sanders M."/>
            <person name="Whitehead S."/>
            <person name="Quail M.A."/>
            <person name="Dougan G."/>
            <person name="Parkhill J."/>
            <person name="Prentice M.B."/>
        </authorList>
    </citation>
    <scope>NUCLEOTIDE SEQUENCE [LARGE SCALE GENOMIC DNA]</scope>
    <source>
        <strain evidence="9">NCTC 13174 / 8081</strain>
    </source>
</reference>
<keyword evidence="2" id="KW-1043">Host membrane</keyword>